<sequence>MKLTSVFFLIAFSLIQTLYAIPLDSLRLEIDKNKKKAWIIHKVEAKETLFGLARRYKTTADEIIKENPQAKNLRIGDILRIPYKAFESQAVLTAPKEKNNTENKSLKHTVESKETLYSIARKYNVSVKDLQAWNKLENNEIKLGQELWVSAPTPENKEVKPQEKIEAKEKNEKLEKTEVKENKTQVQMHVVQEDESPYTIAKKYKVKLTELLEWNNLSQDSRLQIGQKLEIYPSGYKKEKLEAKVDKNPSQEVKENSENKTELNEAEMPEITRQTITISGYSKIIEKGMAVMMEDEKAGNYTGLHREAPIGTIVAIKNEANGESVFVRIVGKLPSAGNNKVLIKVSKNVFEALGAKKNAVPVEVSYIP</sequence>
<name>A0A2N3I4U3_9BACT</name>
<dbReference type="PANTHER" id="PTHR33734:SF22">
    <property type="entry name" value="MEMBRANE-BOUND LYTIC MUREIN TRANSGLYCOSYLASE D"/>
    <property type="match status" value="1"/>
</dbReference>
<feature type="domain" description="LysM" evidence="2">
    <location>
        <begin position="106"/>
        <end position="149"/>
    </location>
</feature>
<dbReference type="InterPro" id="IPR036908">
    <property type="entry name" value="RlpA-like_sf"/>
</dbReference>
<dbReference type="Pfam" id="PF01476">
    <property type="entry name" value="LysM"/>
    <property type="match status" value="3"/>
</dbReference>
<dbReference type="PANTHER" id="PTHR33734">
    <property type="entry name" value="LYSM DOMAIN-CONTAINING GPI-ANCHORED PROTEIN 2"/>
    <property type="match status" value="1"/>
</dbReference>
<dbReference type="OrthoDB" id="2149800at2"/>
<dbReference type="PROSITE" id="PS51782">
    <property type="entry name" value="LYSM"/>
    <property type="match status" value="2"/>
</dbReference>
<dbReference type="InterPro" id="IPR036779">
    <property type="entry name" value="LysM_dom_sf"/>
</dbReference>
<feature type="domain" description="LysM" evidence="2">
    <location>
        <begin position="187"/>
        <end position="231"/>
    </location>
</feature>
<dbReference type="EMBL" id="NKXO01000059">
    <property type="protein sequence ID" value="PKQ65312.1"/>
    <property type="molecule type" value="Genomic_DNA"/>
</dbReference>
<evidence type="ECO:0000256" key="1">
    <source>
        <dbReference type="SAM" id="MobiDB-lite"/>
    </source>
</evidence>
<dbReference type="SMART" id="SM00257">
    <property type="entry name" value="LysM"/>
    <property type="match status" value="3"/>
</dbReference>
<feature type="compositionally biased region" description="Basic and acidic residues" evidence="1">
    <location>
        <begin position="242"/>
        <end position="263"/>
    </location>
</feature>
<feature type="region of interest" description="Disordered" evidence="1">
    <location>
        <begin position="242"/>
        <end position="265"/>
    </location>
</feature>
<proteinExistence type="predicted"/>
<dbReference type="Proteomes" id="UP000233387">
    <property type="component" value="Unassembled WGS sequence"/>
</dbReference>
<evidence type="ECO:0000313" key="3">
    <source>
        <dbReference type="EMBL" id="PKQ65312.1"/>
    </source>
</evidence>
<comment type="caution">
    <text evidence="3">The sequence shown here is derived from an EMBL/GenBank/DDBJ whole genome shotgun (WGS) entry which is preliminary data.</text>
</comment>
<dbReference type="Gene3D" id="2.40.40.10">
    <property type="entry name" value="RlpA-like domain"/>
    <property type="match status" value="1"/>
</dbReference>
<organism evidence="3 4">
    <name type="scientific">Raineya orbicola</name>
    <dbReference type="NCBI Taxonomy" id="2016530"/>
    <lineage>
        <taxon>Bacteria</taxon>
        <taxon>Pseudomonadati</taxon>
        <taxon>Bacteroidota</taxon>
        <taxon>Cytophagia</taxon>
        <taxon>Cytophagales</taxon>
        <taxon>Raineyaceae</taxon>
        <taxon>Raineya</taxon>
    </lineage>
</organism>
<protein>
    <submittedName>
        <fullName evidence="3">LysM domain</fullName>
    </submittedName>
</protein>
<evidence type="ECO:0000259" key="2">
    <source>
        <dbReference type="PROSITE" id="PS51782"/>
    </source>
</evidence>
<keyword evidence="4" id="KW-1185">Reference proteome</keyword>
<dbReference type="SUPFAM" id="SSF54106">
    <property type="entry name" value="LysM domain"/>
    <property type="match status" value="3"/>
</dbReference>
<reference evidence="3 4" key="1">
    <citation type="submission" date="2017-06" db="EMBL/GenBank/DDBJ databases">
        <title>Raineya orbicola gen. nov., sp. nov. a slightly thermophilic bacterium of the phylum Bacteroidetes and the description of Raineyaceae fam. nov.</title>
        <authorList>
            <person name="Albuquerque L."/>
            <person name="Polonia A.R.M."/>
            <person name="Barroso C."/>
            <person name="Froufe H.J.C."/>
            <person name="Lage O."/>
            <person name="Lobo-Da-Cunha A."/>
            <person name="Egas C."/>
            <person name="Da Costa M.S."/>
        </authorList>
    </citation>
    <scope>NUCLEOTIDE SEQUENCE [LARGE SCALE GENOMIC DNA]</scope>
    <source>
        <strain evidence="3 4">SPSPC-11</strain>
    </source>
</reference>
<gene>
    <name evidence="3" type="ORF">Rain11_2537</name>
</gene>
<accession>A0A2N3I4U3</accession>
<dbReference type="Gene3D" id="3.10.350.10">
    <property type="entry name" value="LysM domain"/>
    <property type="match status" value="3"/>
</dbReference>
<dbReference type="GO" id="GO:0008932">
    <property type="term" value="F:lytic endotransglycosylase activity"/>
    <property type="evidence" value="ECO:0007669"/>
    <property type="project" value="TreeGrafter"/>
</dbReference>
<dbReference type="CDD" id="cd00118">
    <property type="entry name" value="LysM"/>
    <property type="match status" value="3"/>
</dbReference>
<dbReference type="InterPro" id="IPR018392">
    <property type="entry name" value="LysM"/>
</dbReference>
<dbReference type="AlphaFoldDB" id="A0A2N3I4U3"/>
<dbReference type="RefSeq" id="WP_101359795.1">
    <property type="nucleotide sequence ID" value="NZ_NKXO01000059.1"/>
</dbReference>
<evidence type="ECO:0000313" key="4">
    <source>
        <dbReference type="Proteomes" id="UP000233387"/>
    </source>
</evidence>